<dbReference type="STRING" id="70667.A0A183SDY0"/>
<dbReference type="InterPro" id="IPR050079">
    <property type="entry name" value="DEAD_box_RNA_helicase"/>
</dbReference>
<feature type="domain" description="Helicase ATP-binding" evidence="6">
    <location>
        <begin position="31"/>
        <end position="203"/>
    </location>
</feature>
<dbReference type="GO" id="GO:0003724">
    <property type="term" value="F:RNA helicase activity"/>
    <property type="evidence" value="ECO:0007669"/>
    <property type="project" value="TreeGrafter"/>
</dbReference>
<keyword evidence="9" id="KW-1185">Reference proteome</keyword>
<dbReference type="Gene3D" id="3.40.50.300">
    <property type="entry name" value="P-loop containing nucleotide triphosphate hydrolases"/>
    <property type="match status" value="2"/>
</dbReference>
<keyword evidence="3" id="KW-0347">Helicase</keyword>
<sequence>MRLSTGVCKEICETLAELGWKSATEIQAKAIPVALRGRDIVGLAETGSGKTAAFAIPILQTLIMKPRYNYALILTPTRELALQIKKHFMDLGEKFGLRVLCLVGGQYVEDQFRSLRTVKHHIIIGTPGRISYHLENSKELILGKIRYLVLDEADQMLGGNFDTQLELILSKLPEKRKTFMYSATMTSSIQTACLRMPVRLETSSKYTTVDKLDHAFIFLPEQKRDAYVAKLLADLEENVTSESRTIVFTATARESVRLGAMLKYLTSSDRVVVLNGLMRQDKRGTALERFRSGDASILVATDLASRGLDIPDVDLIVNYDVPTRPTWSESAKTYVHRVGRTARAGRPGRAITLVTPYSATHLKIIESALGSRIPQLPWSDPTQSNPSLSITLNKAILHAKSVCCFLFLITLLYPEVTDIAVSPVLRSNDKKQRKLNKTKAKKRKMSQDGQENLSAESLSESD</sequence>
<feature type="compositionally biased region" description="Polar residues" evidence="5">
    <location>
        <begin position="447"/>
        <end position="462"/>
    </location>
</feature>
<keyword evidence="1" id="KW-0547">Nucleotide-binding</keyword>
<evidence type="ECO:0000256" key="3">
    <source>
        <dbReference type="ARBA" id="ARBA00022806"/>
    </source>
</evidence>
<dbReference type="Pfam" id="PF00271">
    <property type="entry name" value="Helicase_C"/>
    <property type="match status" value="1"/>
</dbReference>
<dbReference type="InterPro" id="IPR027417">
    <property type="entry name" value="P-loop_NTPase"/>
</dbReference>
<dbReference type="SUPFAM" id="SSF52540">
    <property type="entry name" value="P-loop containing nucleoside triphosphate hydrolases"/>
    <property type="match status" value="1"/>
</dbReference>
<accession>A0A183SDY0</accession>
<gene>
    <name evidence="8" type="ORF">SSLN_LOCUS2428</name>
</gene>
<dbReference type="PANTHER" id="PTHR47959:SF24">
    <property type="entry name" value="ATP-DEPENDENT RNA HELICASE"/>
    <property type="match status" value="1"/>
</dbReference>
<evidence type="ECO:0000256" key="4">
    <source>
        <dbReference type="ARBA" id="ARBA00022840"/>
    </source>
</evidence>
<evidence type="ECO:0000259" key="6">
    <source>
        <dbReference type="PROSITE" id="PS51192"/>
    </source>
</evidence>
<dbReference type="GO" id="GO:0016787">
    <property type="term" value="F:hydrolase activity"/>
    <property type="evidence" value="ECO:0007669"/>
    <property type="project" value="UniProtKB-KW"/>
</dbReference>
<reference evidence="10" key="1">
    <citation type="submission" date="2016-06" db="UniProtKB">
        <authorList>
            <consortium name="WormBaseParasite"/>
        </authorList>
    </citation>
    <scope>IDENTIFICATION</scope>
</reference>
<reference evidence="8 9" key="2">
    <citation type="submission" date="2018-11" db="EMBL/GenBank/DDBJ databases">
        <authorList>
            <consortium name="Pathogen Informatics"/>
        </authorList>
    </citation>
    <scope>NUCLEOTIDE SEQUENCE [LARGE SCALE GENOMIC DNA]</scope>
    <source>
        <strain evidence="8 9">NST_G2</strain>
    </source>
</reference>
<dbReference type="OrthoDB" id="10261904at2759"/>
<feature type="region of interest" description="Disordered" evidence="5">
    <location>
        <begin position="428"/>
        <end position="462"/>
    </location>
</feature>
<evidence type="ECO:0000256" key="5">
    <source>
        <dbReference type="SAM" id="MobiDB-lite"/>
    </source>
</evidence>
<keyword evidence="2" id="KW-0378">Hydrolase</keyword>
<dbReference type="EMBL" id="UYSU01032250">
    <property type="protein sequence ID" value="VDL88813.1"/>
    <property type="molecule type" value="Genomic_DNA"/>
</dbReference>
<dbReference type="PANTHER" id="PTHR47959">
    <property type="entry name" value="ATP-DEPENDENT RNA HELICASE RHLE-RELATED"/>
    <property type="match status" value="1"/>
</dbReference>
<dbReference type="WBParaSite" id="SSLN_0000250201-mRNA-1">
    <property type="protein sequence ID" value="SSLN_0000250201-mRNA-1"/>
    <property type="gene ID" value="SSLN_0000250201"/>
</dbReference>
<dbReference type="InterPro" id="IPR001650">
    <property type="entry name" value="Helicase_C-like"/>
</dbReference>
<evidence type="ECO:0000313" key="8">
    <source>
        <dbReference type="EMBL" id="VDL88813.1"/>
    </source>
</evidence>
<evidence type="ECO:0000259" key="7">
    <source>
        <dbReference type="PROSITE" id="PS51194"/>
    </source>
</evidence>
<dbReference type="InterPro" id="IPR014001">
    <property type="entry name" value="Helicase_ATP-bd"/>
</dbReference>
<dbReference type="CDD" id="cd18787">
    <property type="entry name" value="SF2_C_DEAD"/>
    <property type="match status" value="1"/>
</dbReference>
<keyword evidence="4" id="KW-0067">ATP-binding</keyword>
<dbReference type="GO" id="GO:0003676">
    <property type="term" value="F:nucleic acid binding"/>
    <property type="evidence" value="ECO:0007669"/>
    <property type="project" value="InterPro"/>
</dbReference>
<dbReference type="AlphaFoldDB" id="A0A183SDY0"/>
<dbReference type="SMART" id="SM00487">
    <property type="entry name" value="DEXDc"/>
    <property type="match status" value="1"/>
</dbReference>
<dbReference type="SMART" id="SM00490">
    <property type="entry name" value="HELICc"/>
    <property type="match status" value="1"/>
</dbReference>
<proteinExistence type="predicted"/>
<evidence type="ECO:0000313" key="9">
    <source>
        <dbReference type="Proteomes" id="UP000275846"/>
    </source>
</evidence>
<dbReference type="GO" id="GO:0005829">
    <property type="term" value="C:cytosol"/>
    <property type="evidence" value="ECO:0007669"/>
    <property type="project" value="TreeGrafter"/>
</dbReference>
<organism evidence="10">
    <name type="scientific">Schistocephalus solidus</name>
    <name type="common">Tapeworm</name>
    <dbReference type="NCBI Taxonomy" id="70667"/>
    <lineage>
        <taxon>Eukaryota</taxon>
        <taxon>Metazoa</taxon>
        <taxon>Spiralia</taxon>
        <taxon>Lophotrochozoa</taxon>
        <taxon>Platyhelminthes</taxon>
        <taxon>Cestoda</taxon>
        <taxon>Eucestoda</taxon>
        <taxon>Diphyllobothriidea</taxon>
        <taxon>Diphyllobothriidae</taxon>
        <taxon>Schistocephalus</taxon>
    </lineage>
</organism>
<dbReference type="Pfam" id="PF00270">
    <property type="entry name" value="DEAD"/>
    <property type="match status" value="1"/>
</dbReference>
<dbReference type="PROSITE" id="PS51192">
    <property type="entry name" value="HELICASE_ATP_BIND_1"/>
    <property type="match status" value="1"/>
</dbReference>
<dbReference type="Proteomes" id="UP000275846">
    <property type="component" value="Unassembled WGS sequence"/>
</dbReference>
<dbReference type="PROSITE" id="PS51194">
    <property type="entry name" value="HELICASE_CTER"/>
    <property type="match status" value="1"/>
</dbReference>
<dbReference type="GO" id="GO:0005524">
    <property type="term" value="F:ATP binding"/>
    <property type="evidence" value="ECO:0007669"/>
    <property type="project" value="UniProtKB-KW"/>
</dbReference>
<evidence type="ECO:0000313" key="10">
    <source>
        <dbReference type="WBParaSite" id="SSLN_0000250201-mRNA-1"/>
    </source>
</evidence>
<evidence type="ECO:0000256" key="2">
    <source>
        <dbReference type="ARBA" id="ARBA00022801"/>
    </source>
</evidence>
<dbReference type="InterPro" id="IPR011545">
    <property type="entry name" value="DEAD/DEAH_box_helicase_dom"/>
</dbReference>
<protein>
    <submittedName>
        <fullName evidence="10">Putative ATP-dependent RNA helicase DDX47</fullName>
    </submittedName>
</protein>
<feature type="compositionally biased region" description="Basic residues" evidence="5">
    <location>
        <begin position="431"/>
        <end position="444"/>
    </location>
</feature>
<evidence type="ECO:0000256" key="1">
    <source>
        <dbReference type="ARBA" id="ARBA00022741"/>
    </source>
</evidence>
<feature type="domain" description="Helicase C-terminal" evidence="7">
    <location>
        <begin position="231"/>
        <end position="384"/>
    </location>
</feature>
<name>A0A183SDY0_SCHSO</name>